<protein>
    <submittedName>
        <fullName evidence="1">Uncharacterized protein</fullName>
    </submittedName>
</protein>
<comment type="caution">
    <text evidence="1">The sequence shown here is derived from an EMBL/GenBank/DDBJ whole genome shotgun (WGS) entry which is preliminary data.</text>
</comment>
<name>A0A0V0TGE1_9BILA</name>
<keyword evidence="2" id="KW-1185">Reference proteome</keyword>
<dbReference type="AlphaFoldDB" id="A0A0V0TGE1"/>
<evidence type="ECO:0000313" key="1">
    <source>
        <dbReference type="EMBL" id="KRX38060.1"/>
    </source>
</evidence>
<proteinExistence type="predicted"/>
<reference evidence="1 2" key="1">
    <citation type="submission" date="2015-01" db="EMBL/GenBank/DDBJ databases">
        <title>Evolution of Trichinella species and genotypes.</title>
        <authorList>
            <person name="Korhonen P.K."/>
            <person name="Edoardo P."/>
            <person name="Giuseppe L.R."/>
            <person name="Gasser R.B."/>
        </authorList>
    </citation>
    <scope>NUCLEOTIDE SEQUENCE [LARGE SCALE GENOMIC DNA]</scope>
    <source>
        <strain evidence="1">ISS417</strain>
    </source>
</reference>
<sequence length="66" mass="7468">MDVSTTGPQLYSIQPRTKDSTVYFRFTKRDTGTVTIPKPASQRQESVQPKIAILSWTALEAAHRFN</sequence>
<gene>
    <name evidence="1" type="ORF">T05_4165</name>
</gene>
<accession>A0A0V0TGE1</accession>
<organism evidence="1 2">
    <name type="scientific">Trichinella murrelli</name>
    <dbReference type="NCBI Taxonomy" id="144512"/>
    <lineage>
        <taxon>Eukaryota</taxon>
        <taxon>Metazoa</taxon>
        <taxon>Ecdysozoa</taxon>
        <taxon>Nematoda</taxon>
        <taxon>Enoplea</taxon>
        <taxon>Dorylaimia</taxon>
        <taxon>Trichinellida</taxon>
        <taxon>Trichinellidae</taxon>
        <taxon>Trichinella</taxon>
    </lineage>
</organism>
<dbReference type="Proteomes" id="UP000055048">
    <property type="component" value="Unassembled WGS sequence"/>
</dbReference>
<dbReference type="EMBL" id="JYDJ01000283">
    <property type="protein sequence ID" value="KRX38060.1"/>
    <property type="molecule type" value="Genomic_DNA"/>
</dbReference>
<evidence type="ECO:0000313" key="2">
    <source>
        <dbReference type="Proteomes" id="UP000055048"/>
    </source>
</evidence>